<feature type="region of interest" description="Disordered" evidence="10">
    <location>
        <begin position="85"/>
        <end position="153"/>
    </location>
</feature>
<dbReference type="EMBL" id="JBANAX010000610">
    <property type="protein sequence ID" value="KAL1200776.1"/>
    <property type="molecule type" value="Genomic_DNA"/>
</dbReference>
<comment type="similarity">
    <text evidence="2 9">Belongs to the Aux/IAA family.</text>
</comment>
<evidence type="ECO:0000259" key="11">
    <source>
        <dbReference type="PROSITE" id="PS51745"/>
    </source>
</evidence>
<keyword evidence="13" id="KW-1185">Reference proteome</keyword>
<feature type="compositionally biased region" description="Basic and acidic residues" evidence="10">
    <location>
        <begin position="135"/>
        <end position="153"/>
    </location>
</feature>
<evidence type="ECO:0000256" key="2">
    <source>
        <dbReference type="ARBA" id="ARBA00006728"/>
    </source>
</evidence>
<dbReference type="GO" id="GO:0005634">
    <property type="term" value="C:nucleus"/>
    <property type="evidence" value="ECO:0007669"/>
    <property type="project" value="UniProtKB-SubCell"/>
</dbReference>
<reference evidence="12 13" key="1">
    <citation type="submission" date="2024-04" db="EMBL/GenBank/DDBJ databases">
        <title>Genome assembly C_amara_ONT_v2.</title>
        <authorList>
            <person name="Yant L."/>
            <person name="Moore C."/>
            <person name="Slenker M."/>
        </authorList>
    </citation>
    <scope>NUCLEOTIDE SEQUENCE [LARGE SCALE GENOMIC DNA]</scope>
    <source>
        <tissue evidence="12">Leaf</tissue>
    </source>
</reference>
<dbReference type="GO" id="GO:0009734">
    <property type="term" value="P:auxin-activated signaling pathway"/>
    <property type="evidence" value="ECO:0007669"/>
    <property type="project" value="UniProtKB-UniRule"/>
</dbReference>
<dbReference type="PANTHER" id="PTHR31734">
    <property type="entry name" value="AUXIN-RESPONSIVE PROTEIN IAA17"/>
    <property type="match status" value="1"/>
</dbReference>
<comment type="caution">
    <text evidence="12">The sequence shown here is derived from an EMBL/GenBank/DDBJ whole genome shotgun (WGS) entry which is preliminary data.</text>
</comment>
<dbReference type="InterPro" id="IPR053793">
    <property type="entry name" value="PB1-like"/>
</dbReference>
<feature type="region of interest" description="Disordered" evidence="10">
    <location>
        <begin position="29"/>
        <end position="73"/>
    </location>
</feature>
<evidence type="ECO:0000313" key="13">
    <source>
        <dbReference type="Proteomes" id="UP001558713"/>
    </source>
</evidence>
<feature type="compositionally biased region" description="Polar residues" evidence="10">
    <location>
        <begin position="88"/>
        <end position="99"/>
    </location>
</feature>
<feature type="compositionally biased region" description="Polar residues" evidence="10">
    <location>
        <begin position="122"/>
        <end position="134"/>
    </location>
</feature>
<comment type="subcellular location">
    <subcellularLocation>
        <location evidence="1 9">Nucleus</location>
    </subcellularLocation>
</comment>
<dbReference type="PANTHER" id="PTHR31734:SF2">
    <property type="entry name" value="AUXIN-RESPONSIVE PROTEIN IAA26"/>
    <property type="match status" value="1"/>
</dbReference>
<name>A0ABD1APJ2_CARAN</name>
<dbReference type="InterPro" id="IPR033389">
    <property type="entry name" value="AUX/IAA_dom"/>
</dbReference>
<dbReference type="PROSITE" id="PS51745">
    <property type="entry name" value="PB1"/>
    <property type="match status" value="1"/>
</dbReference>
<dbReference type="Proteomes" id="UP001558713">
    <property type="component" value="Unassembled WGS sequence"/>
</dbReference>
<evidence type="ECO:0000256" key="7">
    <source>
        <dbReference type="ARBA" id="ARBA00023294"/>
    </source>
</evidence>
<feature type="compositionally biased region" description="Basic and acidic residues" evidence="10">
    <location>
        <begin position="29"/>
        <end position="39"/>
    </location>
</feature>
<evidence type="ECO:0000256" key="9">
    <source>
        <dbReference type="RuleBase" id="RU004549"/>
    </source>
</evidence>
<dbReference type="AlphaFoldDB" id="A0ABD1APJ2"/>
<dbReference type="Pfam" id="PF02309">
    <property type="entry name" value="AUX_IAA"/>
    <property type="match status" value="1"/>
</dbReference>
<comment type="subunit">
    <text evidence="9">Homodimers and heterodimers.</text>
</comment>
<sequence length="275" mass="31091">MDPRNREICPKLLDLIPQGRKWYQEEKINNTDQEKKLELRLGPPGGDEDQSTMKKINIETRNNMKQQQQQQNIKKESEDKSFHCFNGNHFSPSNKTTYVPQKRTAPGPVVGWPPVRSFRKNLASTSSSKLGNESSHGDQINKSDGGEKQVEPKKEGMFVKINMDSVPIGRKVDLNAYNSYEQLSFAVDKLFRGLLAAQRDISGGEGEEKPIIGLLDGKGEFTLTYEDNEGDKMLVGDVPWQMFVSSVKRLRVIKSSEISSSLTFGCSKQEKKIRH</sequence>
<keyword evidence="6 9" id="KW-0539">Nucleus</keyword>
<dbReference type="SUPFAM" id="SSF54277">
    <property type="entry name" value="CAD &amp; PB1 domains"/>
    <property type="match status" value="1"/>
</dbReference>
<keyword evidence="7 9" id="KW-0927">Auxin signaling pathway</keyword>
<evidence type="ECO:0000313" key="12">
    <source>
        <dbReference type="EMBL" id="KAL1200776.1"/>
    </source>
</evidence>
<evidence type="ECO:0000256" key="3">
    <source>
        <dbReference type="ARBA" id="ARBA00022491"/>
    </source>
</evidence>
<gene>
    <name evidence="12" type="ORF">V5N11_030542</name>
</gene>
<proteinExistence type="inferred from homology"/>
<feature type="domain" description="PB1" evidence="11">
    <location>
        <begin position="156"/>
        <end position="255"/>
    </location>
</feature>
<dbReference type="Gene3D" id="3.10.20.90">
    <property type="entry name" value="Phosphatidylinositol 3-kinase Catalytic Subunit, Chain A, domain 1"/>
    <property type="match status" value="1"/>
</dbReference>
<evidence type="ECO:0000256" key="5">
    <source>
        <dbReference type="ARBA" id="ARBA00023163"/>
    </source>
</evidence>
<protein>
    <recommendedName>
        <fullName evidence="9">Auxin-responsive protein</fullName>
    </recommendedName>
</protein>
<keyword evidence="3 9" id="KW-0678">Repressor</keyword>
<evidence type="ECO:0000256" key="1">
    <source>
        <dbReference type="ARBA" id="ARBA00004123"/>
    </source>
</evidence>
<comment type="function">
    <text evidence="8">Aux/IAA proteins are short-lived transcriptional factors that function as repressors of early auxin response genes at low auxin concentrations. Repression is thought to result from the interaction with auxin response factors (ARFs), proteins that bind to the auxin-responsive promoter element (AuxRE). Formation of heterodimers with ARF proteins may alter their ability to modulate early auxin response genes expression.</text>
</comment>
<evidence type="ECO:0000256" key="6">
    <source>
        <dbReference type="ARBA" id="ARBA00023242"/>
    </source>
</evidence>
<evidence type="ECO:0000256" key="4">
    <source>
        <dbReference type="ARBA" id="ARBA00023015"/>
    </source>
</evidence>
<dbReference type="InterPro" id="IPR003311">
    <property type="entry name" value="AUX_IAA"/>
</dbReference>
<evidence type="ECO:0000256" key="10">
    <source>
        <dbReference type="SAM" id="MobiDB-lite"/>
    </source>
</evidence>
<organism evidence="12 13">
    <name type="scientific">Cardamine amara subsp. amara</name>
    <dbReference type="NCBI Taxonomy" id="228776"/>
    <lineage>
        <taxon>Eukaryota</taxon>
        <taxon>Viridiplantae</taxon>
        <taxon>Streptophyta</taxon>
        <taxon>Embryophyta</taxon>
        <taxon>Tracheophyta</taxon>
        <taxon>Spermatophyta</taxon>
        <taxon>Magnoliopsida</taxon>
        <taxon>eudicotyledons</taxon>
        <taxon>Gunneridae</taxon>
        <taxon>Pentapetalae</taxon>
        <taxon>rosids</taxon>
        <taxon>malvids</taxon>
        <taxon>Brassicales</taxon>
        <taxon>Brassicaceae</taxon>
        <taxon>Cardamineae</taxon>
        <taxon>Cardamine</taxon>
    </lineage>
</organism>
<accession>A0ABD1APJ2</accession>
<dbReference type="FunFam" id="3.10.20.90:FF:000225">
    <property type="entry name" value="Auxin-responsive protein"/>
    <property type="match status" value="1"/>
</dbReference>
<keyword evidence="5 9" id="KW-0804">Transcription</keyword>
<evidence type="ECO:0000256" key="8">
    <source>
        <dbReference type="ARBA" id="ARBA00025283"/>
    </source>
</evidence>
<keyword evidence="4 9" id="KW-0805">Transcription regulation</keyword>